<dbReference type="Pfam" id="PF04577">
    <property type="entry name" value="Glyco_transf_61"/>
    <property type="match status" value="1"/>
</dbReference>
<keyword evidence="6" id="KW-1185">Reference proteome</keyword>
<sequence length="359" mass="41975">MKLLDASVSYRKLPVNLIDNDLFLFADELKKSTEETRLLTLRNVRISPEGLIFKDFNIFKESYSKDYIYSFSLDILKKDIKSLLKNYFLRKSITLQEDDYLWITDEQSYNYFHWLLDVVPRLVAALKKIEKPKIILPYHYKNIRFMAESLEAFPLSNLIFMSQNVVYNLNKLIIPTHIASSGDYNDRLVKQVREIYRNYYCDKLNVSLGDKIYISRAKARMRKIINEEELIALLKQHGFEIIIAENYSFAEQVSIAFHAKYLISSHGAGLTNMLFMEAGSSVLELRKAGDKYNNCYFSLASALDLKYYYQKCKSELGNYIMPKDSNPMMEEWALFHNADIVVNVEDFKANIDRMLGESI</sequence>
<organism evidence="5 6">
    <name type="scientific">Iningainema tapete BLCC-T55</name>
    <dbReference type="NCBI Taxonomy" id="2748662"/>
    <lineage>
        <taxon>Bacteria</taxon>
        <taxon>Bacillati</taxon>
        <taxon>Cyanobacteriota</taxon>
        <taxon>Cyanophyceae</taxon>
        <taxon>Nostocales</taxon>
        <taxon>Scytonemataceae</taxon>
        <taxon>Iningainema tapete</taxon>
    </lineage>
</organism>
<dbReference type="RefSeq" id="WP_190835006.1">
    <property type="nucleotide sequence ID" value="NZ_CAWPPI010000086.1"/>
</dbReference>
<keyword evidence="1" id="KW-0328">Glycosyltransferase</keyword>
<evidence type="ECO:0000256" key="3">
    <source>
        <dbReference type="ARBA" id="ARBA00023180"/>
    </source>
</evidence>
<dbReference type="InterPro" id="IPR049625">
    <property type="entry name" value="Glyco_transf_61_cat"/>
</dbReference>
<evidence type="ECO:0000256" key="1">
    <source>
        <dbReference type="ARBA" id="ARBA00022676"/>
    </source>
</evidence>
<accession>A0A8J6XJX3</accession>
<gene>
    <name evidence="5" type="ORF">ICL16_28770</name>
</gene>
<dbReference type="GO" id="GO:0016757">
    <property type="term" value="F:glycosyltransferase activity"/>
    <property type="evidence" value="ECO:0007669"/>
    <property type="project" value="UniProtKB-KW"/>
</dbReference>
<evidence type="ECO:0000313" key="6">
    <source>
        <dbReference type="Proteomes" id="UP000629098"/>
    </source>
</evidence>
<dbReference type="Proteomes" id="UP000629098">
    <property type="component" value="Unassembled WGS sequence"/>
</dbReference>
<proteinExistence type="predicted"/>
<evidence type="ECO:0000256" key="2">
    <source>
        <dbReference type="ARBA" id="ARBA00022679"/>
    </source>
</evidence>
<evidence type="ECO:0000313" key="5">
    <source>
        <dbReference type="EMBL" id="MBD2775943.1"/>
    </source>
</evidence>
<reference evidence="5" key="1">
    <citation type="submission" date="2020-09" db="EMBL/GenBank/DDBJ databases">
        <title>Iningainema tapete sp. nov. (Scytonemataceae, Cyanobacteria) from greenhouses in central Florida (USA) produces two types of nodularin with biosynthetic potential for microcystin-LR and anabaenopeptins.</title>
        <authorList>
            <person name="Berthold D.E."/>
            <person name="Lefler F.W."/>
            <person name="Huang I.-S."/>
            <person name="Abdulla H."/>
            <person name="Zimba P.V."/>
            <person name="Laughinghouse H.D. IV."/>
        </authorList>
    </citation>
    <scope>NUCLEOTIDE SEQUENCE</scope>
    <source>
        <strain evidence="5">BLCCT55</strain>
    </source>
</reference>
<dbReference type="PANTHER" id="PTHR20961">
    <property type="entry name" value="GLYCOSYLTRANSFERASE"/>
    <property type="match status" value="1"/>
</dbReference>
<dbReference type="AlphaFoldDB" id="A0A8J6XJX3"/>
<name>A0A8J6XJX3_9CYAN</name>
<evidence type="ECO:0000259" key="4">
    <source>
        <dbReference type="Pfam" id="PF04577"/>
    </source>
</evidence>
<dbReference type="InterPro" id="IPR007657">
    <property type="entry name" value="Glycosyltransferase_61"/>
</dbReference>
<comment type="caution">
    <text evidence="5">The sequence shown here is derived from an EMBL/GenBank/DDBJ whole genome shotgun (WGS) entry which is preliminary data.</text>
</comment>
<protein>
    <submittedName>
        <fullName evidence="5">Glycosyltransferase family 61 protein</fullName>
    </submittedName>
</protein>
<keyword evidence="3" id="KW-0325">Glycoprotein</keyword>
<feature type="domain" description="Glycosyltransferase 61 catalytic" evidence="4">
    <location>
        <begin position="111"/>
        <end position="283"/>
    </location>
</feature>
<keyword evidence="2" id="KW-0808">Transferase</keyword>
<dbReference type="EMBL" id="JACXAE010000086">
    <property type="protein sequence ID" value="MBD2775943.1"/>
    <property type="molecule type" value="Genomic_DNA"/>
</dbReference>